<protein>
    <submittedName>
        <fullName evidence="2">Uncharacterized protein</fullName>
    </submittedName>
</protein>
<gene>
    <name evidence="2" type="ORF">MERR_LOCUS11013</name>
</gene>
<dbReference type="AlphaFoldDB" id="A0A6D2I2N0"/>
<feature type="region of interest" description="Disordered" evidence="1">
    <location>
        <begin position="85"/>
        <end position="111"/>
    </location>
</feature>
<evidence type="ECO:0000313" key="2">
    <source>
        <dbReference type="EMBL" id="CAA7023778.1"/>
    </source>
</evidence>
<evidence type="ECO:0000256" key="1">
    <source>
        <dbReference type="SAM" id="MobiDB-lite"/>
    </source>
</evidence>
<organism evidence="2 3">
    <name type="scientific">Microthlaspi erraticum</name>
    <dbReference type="NCBI Taxonomy" id="1685480"/>
    <lineage>
        <taxon>Eukaryota</taxon>
        <taxon>Viridiplantae</taxon>
        <taxon>Streptophyta</taxon>
        <taxon>Embryophyta</taxon>
        <taxon>Tracheophyta</taxon>
        <taxon>Spermatophyta</taxon>
        <taxon>Magnoliopsida</taxon>
        <taxon>eudicotyledons</taxon>
        <taxon>Gunneridae</taxon>
        <taxon>Pentapetalae</taxon>
        <taxon>rosids</taxon>
        <taxon>malvids</taxon>
        <taxon>Brassicales</taxon>
        <taxon>Brassicaceae</taxon>
        <taxon>Coluteocarpeae</taxon>
        <taxon>Microthlaspi</taxon>
    </lineage>
</organism>
<dbReference type="Proteomes" id="UP000467841">
    <property type="component" value="Unassembled WGS sequence"/>
</dbReference>
<proteinExistence type="predicted"/>
<dbReference type="EMBL" id="CACVBM020000821">
    <property type="protein sequence ID" value="CAA7023778.1"/>
    <property type="molecule type" value="Genomic_DNA"/>
</dbReference>
<name>A0A6D2I2N0_9BRAS</name>
<accession>A0A6D2I2N0</accession>
<sequence length="111" mass="12485">MEEDLKKQGEAIEDNRRAIHFTKVSTKEMDNHLDEKITSLDNNLDGTTKSLNSITAVAHQAKREVAEVNPKGEAMLLDDAYIGGRAKTSEGTNPRFTHLSRQEEPRYSKKS</sequence>
<reference evidence="2" key="1">
    <citation type="submission" date="2020-01" db="EMBL/GenBank/DDBJ databases">
        <authorList>
            <person name="Mishra B."/>
        </authorList>
    </citation>
    <scope>NUCLEOTIDE SEQUENCE [LARGE SCALE GENOMIC DNA]</scope>
</reference>
<comment type="caution">
    <text evidence="2">The sequence shown here is derived from an EMBL/GenBank/DDBJ whole genome shotgun (WGS) entry which is preliminary data.</text>
</comment>
<feature type="compositionally biased region" description="Basic and acidic residues" evidence="1">
    <location>
        <begin position="100"/>
        <end position="111"/>
    </location>
</feature>
<keyword evidence="3" id="KW-1185">Reference proteome</keyword>
<evidence type="ECO:0000313" key="3">
    <source>
        <dbReference type="Proteomes" id="UP000467841"/>
    </source>
</evidence>